<name>A0A246HNZ1_STEMA</name>
<organism evidence="2 3">
    <name type="scientific">Stenotrophomonas maltophilia</name>
    <name type="common">Pseudomonas maltophilia</name>
    <name type="synonym">Xanthomonas maltophilia</name>
    <dbReference type="NCBI Taxonomy" id="40324"/>
    <lineage>
        <taxon>Bacteria</taxon>
        <taxon>Pseudomonadati</taxon>
        <taxon>Pseudomonadota</taxon>
        <taxon>Gammaproteobacteria</taxon>
        <taxon>Lysobacterales</taxon>
        <taxon>Lysobacteraceae</taxon>
        <taxon>Stenotrophomonas</taxon>
        <taxon>Stenotrophomonas maltophilia group</taxon>
    </lineage>
</organism>
<evidence type="ECO:0000313" key="3">
    <source>
        <dbReference type="Proteomes" id="UP000198157"/>
    </source>
</evidence>
<gene>
    <name evidence="2" type="ORF">CEE60_05860</name>
</gene>
<comment type="caution">
    <text evidence="2">The sequence shown here is derived from an EMBL/GenBank/DDBJ whole genome shotgun (WGS) entry which is preliminary data.</text>
</comment>
<proteinExistence type="predicted"/>
<dbReference type="Proteomes" id="UP000198157">
    <property type="component" value="Unassembled WGS sequence"/>
</dbReference>
<dbReference type="EMBL" id="NIVS01000013">
    <property type="protein sequence ID" value="OWQ55077.1"/>
    <property type="molecule type" value="Genomic_DNA"/>
</dbReference>
<accession>A0A246HNZ1</accession>
<evidence type="ECO:0000313" key="2">
    <source>
        <dbReference type="EMBL" id="OWQ55077.1"/>
    </source>
</evidence>
<dbReference type="AlphaFoldDB" id="A0A246HNZ1"/>
<protein>
    <submittedName>
        <fullName evidence="2">Uncharacterized protein</fullName>
    </submittedName>
</protein>
<evidence type="ECO:0000256" key="1">
    <source>
        <dbReference type="SAM" id="MobiDB-lite"/>
    </source>
</evidence>
<feature type="region of interest" description="Disordered" evidence="1">
    <location>
        <begin position="153"/>
        <end position="173"/>
    </location>
</feature>
<reference evidence="2 3" key="1">
    <citation type="submission" date="2017-06" db="EMBL/GenBank/DDBJ databases">
        <authorList>
            <person name="Kim H.J."/>
            <person name="Triplett B.A."/>
        </authorList>
    </citation>
    <scope>NUCLEOTIDE SEQUENCE [LARGE SCALE GENOMIC DNA]</scope>
    <source>
        <strain evidence="2 3">13146</strain>
    </source>
</reference>
<sequence>MARYDLSTSEDGRRYIAEFFATELRRHDFTDFTDYISTRLAADFACALAQHLAARQPGAQVPRAWLIHWSHIPLESTEVTTSASRVDAVNALTDPPRIEPLYAAPPAQGIDLGQLWEQAYAAMLDQRKRNKHDCFVLCCLKDDVQKLIDDQRDAAPGPRISQGTHDPSGVANG</sequence>